<dbReference type="Gene3D" id="3.40.1350.10">
    <property type="match status" value="1"/>
</dbReference>
<dbReference type="OrthoDB" id="10249562at2759"/>
<dbReference type="PIRSF" id="PIRSF011789">
    <property type="entry name" value="tRNA_splic_SEN2"/>
    <property type="match status" value="1"/>
</dbReference>
<keyword evidence="11" id="KW-0378">Hydrolase</keyword>
<dbReference type="PANTHER" id="PTHR21227:SF0">
    <property type="entry name" value="TRNA-SPLICING ENDONUCLEASE SUBUNIT SEN2"/>
    <property type="match status" value="1"/>
</dbReference>
<feature type="active site" evidence="9">
    <location>
        <position position="288"/>
    </location>
</feature>
<comment type="caution">
    <text evidence="11">The sequence shown here is derived from an EMBL/GenBank/DDBJ whole genome shotgun (WGS) entry which is preliminary data.</text>
</comment>
<dbReference type="Pfam" id="PF01974">
    <property type="entry name" value="tRNA_int_endo"/>
    <property type="match status" value="1"/>
</dbReference>
<dbReference type="GO" id="GO:0005741">
    <property type="term" value="C:mitochondrial outer membrane"/>
    <property type="evidence" value="ECO:0007669"/>
    <property type="project" value="EnsemblFungi"/>
</dbReference>
<dbReference type="GO" id="GO:0000213">
    <property type="term" value="F:tRNA-intron lyase activity"/>
    <property type="evidence" value="ECO:0007669"/>
    <property type="project" value="UniProtKB-UniRule"/>
</dbReference>
<evidence type="ECO:0000256" key="8">
    <source>
        <dbReference type="PIRNR" id="PIRNR011789"/>
    </source>
</evidence>
<evidence type="ECO:0000256" key="6">
    <source>
        <dbReference type="ARBA" id="ARBA00062061"/>
    </source>
</evidence>
<dbReference type="GO" id="GO:0003676">
    <property type="term" value="F:nucleic acid binding"/>
    <property type="evidence" value="ECO:0007669"/>
    <property type="project" value="InterPro"/>
</dbReference>
<comment type="similarity">
    <text evidence="1 8">Belongs to the tRNA-intron endonuclease family.</text>
</comment>
<evidence type="ECO:0000259" key="10">
    <source>
        <dbReference type="Pfam" id="PF01974"/>
    </source>
</evidence>
<dbReference type="InterPro" id="IPR016589">
    <property type="entry name" value="tRNA_splic_SEN2"/>
</dbReference>
<evidence type="ECO:0000256" key="9">
    <source>
        <dbReference type="PIRSR" id="PIRSR011789-1"/>
    </source>
</evidence>
<evidence type="ECO:0000256" key="1">
    <source>
        <dbReference type="ARBA" id="ARBA00008078"/>
    </source>
</evidence>
<dbReference type="PANTHER" id="PTHR21227">
    <property type="entry name" value="TRNA-SPLICING ENDONUCLEASE SUBUNIT SEN2"/>
    <property type="match status" value="1"/>
</dbReference>
<dbReference type="InterPro" id="IPR006676">
    <property type="entry name" value="tRNA_splic"/>
</dbReference>
<gene>
    <name evidence="11" type="ORF">FOB60_004445</name>
</gene>
<dbReference type="InterPro" id="IPR036167">
    <property type="entry name" value="tRNA_intron_Endo_cat-like_sf"/>
</dbReference>
<organism evidence="11 12">
    <name type="scientific">Candida parapsilosis</name>
    <name type="common">Yeast</name>
    <dbReference type="NCBI Taxonomy" id="5480"/>
    <lineage>
        <taxon>Eukaryota</taxon>
        <taxon>Fungi</taxon>
        <taxon>Dikarya</taxon>
        <taxon>Ascomycota</taxon>
        <taxon>Saccharomycotina</taxon>
        <taxon>Pichiomycetes</taxon>
        <taxon>Debaryomycetaceae</taxon>
        <taxon>Candida/Lodderomyces clade</taxon>
        <taxon>Candida</taxon>
    </lineage>
</organism>
<feature type="domain" description="tRNA intron endonuclease catalytic" evidence="10">
    <location>
        <begin position="258"/>
        <end position="348"/>
    </location>
</feature>
<dbReference type="FunFam" id="3.40.1350.10:FF:000011">
    <property type="entry name" value="tRNA-splicing endonuclease subunit Sen2"/>
    <property type="match status" value="1"/>
</dbReference>
<keyword evidence="3 8" id="KW-0819">tRNA processing</keyword>
<comment type="subunit">
    <text evidence="6">Heterotetramer composed of SEN2, SEN15, SEN34 and SEN54. Interacts directly with SEN54.</text>
</comment>
<reference evidence="11" key="1">
    <citation type="submission" date="2020-03" db="EMBL/GenBank/DDBJ databases">
        <title>FDA dAtabase for Regulatory Grade micrObial Sequences (FDA-ARGOS): Supporting development and validation of Infectious Disease Dx tests.</title>
        <authorList>
            <person name="Campos J."/>
            <person name="Goldberg B."/>
            <person name="Tallon L."/>
            <person name="Sadzewicz L."/>
            <person name="Vavikolanu K."/>
            <person name="Mehta A."/>
            <person name="Aluvathingal J."/>
            <person name="Nadendla S."/>
            <person name="Nandy P."/>
            <person name="Geyer C."/>
            <person name="Yan Y."/>
            <person name="Sichtig H."/>
        </authorList>
    </citation>
    <scope>NUCLEOTIDE SEQUENCE [LARGE SCALE GENOMIC DNA]</scope>
    <source>
        <strain evidence="11">FDAARGOS_652</strain>
    </source>
</reference>
<keyword evidence="11" id="KW-0540">Nuclease</keyword>
<sequence>MGKKNSRLLNRIYQKPLPIDVAVHCAVVLTNPISWLRYVWNLLHVNYLSKVATYKINVIYENGIFKVVDSDSMVKLWREGFFGKGVLSRSEPTWHARTVTRLNVVVANDDDDDGKPSNGNVAMEDITKSRRHERIEFKRQRQRLQDLQLKQRKGSISNDEVVEMAKLDEQLVEFRKKDYINVEEETEVELRKEDADIIGNENGLVIQLEYMQLQAVEVFFLQFAFNNININNLTLRQLFMQCCQLHCSTPTIFANNRFIINYIVYHYFRSKGWCVRSGIKFGTDYLLYKRGPPFSHAEFCVSVMQDEDDYTADVSAYDWLQICAKARVIGSVKKNFVQVYVEAPSQIEFDEIWTSSGDEVDEGLMFKQLLSKYRVSEVLYKRWNPSRTRD</sequence>
<dbReference type="InterPro" id="IPR011856">
    <property type="entry name" value="tRNA_endonuc-like_dom_sf"/>
</dbReference>
<accession>A0A8X7NJQ1</accession>
<keyword evidence="4 8" id="KW-0456">Lyase</keyword>
<evidence type="ECO:0000256" key="4">
    <source>
        <dbReference type="ARBA" id="ARBA00023239"/>
    </source>
</evidence>
<dbReference type="Proteomes" id="UP000590412">
    <property type="component" value="Unassembled WGS sequence"/>
</dbReference>
<feature type="active site" evidence="9">
    <location>
        <position position="296"/>
    </location>
</feature>
<dbReference type="EC" id="4.6.1.16" evidence="2 8"/>
<dbReference type="EMBL" id="JABWAB010000007">
    <property type="protein sequence ID" value="KAF6046909.1"/>
    <property type="molecule type" value="Genomic_DNA"/>
</dbReference>
<dbReference type="GO" id="GO:0000379">
    <property type="term" value="P:tRNA-type intron splice site recognition and cleavage"/>
    <property type="evidence" value="ECO:0007669"/>
    <property type="project" value="EnsemblFungi"/>
</dbReference>
<dbReference type="CDD" id="cd22363">
    <property type="entry name" value="tRNA-intron_lyase_C"/>
    <property type="match status" value="1"/>
</dbReference>
<dbReference type="NCBIfam" id="TIGR00324">
    <property type="entry name" value="endA"/>
    <property type="match status" value="1"/>
</dbReference>
<evidence type="ECO:0000256" key="7">
    <source>
        <dbReference type="ARBA" id="ARBA00071058"/>
    </source>
</evidence>
<evidence type="ECO:0000313" key="11">
    <source>
        <dbReference type="EMBL" id="KAF6046909.1"/>
    </source>
</evidence>
<evidence type="ECO:0000256" key="5">
    <source>
        <dbReference type="ARBA" id="ARBA00054838"/>
    </source>
</evidence>
<comment type="function">
    <text evidence="5">Constitutes one of the two catalytic subunit of the tRNA-splicing endonuclease complex, a complex responsible for identification and cleavage of the splice sites in pre-tRNA. It cleaves pre-tRNA at the 5'- and 3'-splice sites to release the intron. The products are an intron and two tRNA half-molecules bearing 2',3'-cyclic phosphate and 5'-OH termini. There are no conserved sequences at the splice sites, but the intron is invariably located at the same site in the gene, placing the splice sites an invariant distance from the constant structural features of the tRNA body. This subunit may anchor the endonuclease complex to the nuclear membrane. Probably carries the active site for 5'-splice site cleavage.</text>
</comment>
<dbReference type="SUPFAM" id="SSF53032">
    <property type="entry name" value="tRNA-intron endonuclease catalytic domain-like"/>
    <property type="match status" value="1"/>
</dbReference>
<evidence type="ECO:0000313" key="12">
    <source>
        <dbReference type="Proteomes" id="UP000590412"/>
    </source>
</evidence>
<feature type="active site" evidence="9">
    <location>
        <position position="334"/>
    </location>
</feature>
<dbReference type="AlphaFoldDB" id="A0A8X7NJQ1"/>
<protein>
    <recommendedName>
        <fullName evidence="7 8">tRNA-splicing endonuclease subunit Sen2</fullName>
        <ecNumber evidence="2 8">4.6.1.16</ecNumber>
    </recommendedName>
</protein>
<dbReference type="GO" id="GO:0000214">
    <property type="term" value="C:tRNA-intron endonuclease complex"/>
    <property type="evidence" value="ECO:0007669"/>
    <property type="project" value="UniProtKB-UniRule"/>
</dbReference>
<evidence type="ECO:0000256" key="3">
    <source>
        <dbReference type="ARBA" id="ARBA00022694"/>
    </source>
</evidence>
<evidence type="ECO:0000256" key="2">
    <source>
        <dbReference type="ARBA" id="ARBA00012573"/>
    </source>
</evidence>
<keyword evidence="11" id="KW-0255">Endonuclease</keyword>
<name>A0A8X7NJQ1_CANPA</name>
<dbReference type="InterPro" id="IPR006677">
    <property type="entry name" value="tRNA_intron_Endonuc_cat-like"/>
</dbReference>
<proteinExistence type="inferred from homology"/>